<keyword evidence="2" id="KW-0004">4Fe-4S</keyword>
<evidence type="ECO:0000256" key="4">
    <source>
        <dbReference type="ARBA" id="ARBA00023004"/>
    </source>
</evidence>
<comment type="caution">
    <text evidence="7">The sequence shown here is derived from an EMBL/GenBank/DDBJ whole genome shotgun (WGS) entry which is preliminary data.</text>
</comment>
<evidence type="ECO:0000256" key="5">
    <source>
        <dbReference type="ARBA" id="ARBA00023014"/>
    </source>
</evidence>
<dbReference type="SUPFAM" id="SSF140490">
    <property type="entry name" value="Nqo1C-terminal domain-like"/>
    <property type="match status" value="1"/>
</dbReference>
<dbReference type="SUPFAM" id="SSF142019">
    <property type="entry name" value="Nqo1 FMN-binding domain-like"/>
    <property type="match status" value="1"/>
</dbReference>
<sequence length="340" mass="38560">MAKDIIQKLKDSRLIGRSGSGFPVWQKWQAVKSATASHPLPLLRSFGEARKYIICNASEGEPLVGKDKYLLEKYPQEVINGLKIALKTIHHSQAYIYLNKDYFQLFKKTLEGLIGNLPIKLFEKPFSYIAGEETSLLNTIEGKRPEPRIKPPYPTQIGLFGKPTLVNNIETFYWVSKIDQGEYQGNRFYSIEGDTKNRGVFELPETDTIKQILEKTDNIPPFPYFVQVGGGACGAIMLPNELNQPIKGAGSIIVFDKNKTDVYQLMRGWAKFFHQNNCNQCSPCREGLYRIFELMGQDKEKVLSEKTKLYDIFAALEKTSLCPLGRLATAPFKTALQKLF</sequence>
<dbReference type="Pfam" id="PF01512">
    <property type="entry name" value="Complex1_51K"/>
    <property type="match status" value="1"/>
</dbReference>
<dbReference type="PANTHER" id="PTHR43578:SF3">
    <property type="entry name" value="NADH-QUINONE OXIDOREDUCTASE SUBUNIT F"/>
    <property type="match status" value="1"/>
</dbReference>
<evidence type="ECO:0000259" key="6">
    <source>
        <dbReference type="SMART" id="SM00928"/>
    </source>
</evidence>
<dbReference type="InterPro" id="IPR037207">
    <property type="entry name" value="Nuop51_4Fe4S-bd_sf"/>
</dbReference>
<dbReference type="PANTHER" id="PTHR43578">
    <property type="entry name" value="NADH-QUINONE OXIDOREDUCTASE SUBUNIT F"/>
    <property type="match status" value="1"/>
</dbReference>
<dbReference type="Proteomes" id="UP000229364">
    <property type="component" value="Unassembled WGS sequence"/>
</dbReference>
<evidence type="ECO:0000313" key="7">
    <source>
        <dbReference type="EMBL" id="PJA01505.1"/>
    </source>
</evidence>
<dbReference type="AlphaFoldDB" id="A0A2M7VI37"/>
<dbReference type="SMART" id="SM00928">
    <property type="entry name" value="NADH_4Fe-4S"/>
    <property type="match status" value="1"/>
</dbReference>
<dbReference type="InterPro" id="IPR037225">
    <property type="entry name" value="Nuo51_FMN-bd_sf"/>
</dbReference>
<keyword evidence="5" id="KW-0411">Iron-sulfur</keyword>
<evidence type="ECO:0000256" key="3">
    <source>
        <dbReference type="ARBA" id="ARBA00022723"/>
    </source>
</evidence>
<keyword evidence="4" id="KW-0408">Iron</keyword>
<dbReference type="GO" id="GO:0051539">
    <property type="term" value="F:4 iron, 4 sulfur cluster binding"/>
    <property type="evidence" value="ECO:0007669"/>
    <property type="project" value="UniProtKB-KW"/>
</dbReference>
<dbReference type="Pfam" id="PF10589">
    <property type="entry name" value="NADH_4Fe-4S"/>
    <property type="match status" value="1"/>
</dbReference>
<dbReference type="EMBL" id="PFPR01000057">
    <property type="protein sequence ID" value="PJA01505.1"/>
    <property type="molecule type" value="Genomic_DNA"/>
</dbReference>
<proteinExistence type="inferred from homology"/>
<protein>
    <recommendedName>
        <fullName evidence="6">NADH-ubiquinone oxidoreductase 51kDa subunit iron-sulphur binding domain-containing protein</fullName>
    </recommendedName>
</protein>
<evidence type="ECO:0000256" key="1">
    <source>
        <dbReference type="ARBA" id="ARBA00007523"/>
    </source>
</evidence>
<name>A0A2M7VI37_9BACT</name>
<evidence type="ECO:0000256" key="2">
    <source>
        <dbReference type="ARBA" id="ARBA00022485"/>
    </source>
</evidence>
<comment type="similarity">
    <text evidence="1">Belongs to the complex I 51 kDa subunit family.</text>
</comment>
<keyword evidence="3" id="KW-0479">Metal-binding</keyword>
<dbReference type="InterPro" id="IPR011538">
    <property type="entry name" value="Nuo51_FMN-bd"/>
</dbReference>
<dbReference type="InterPro" id="IPR019575">
    <property type="entry name" value="Nuop51_4Fe4S-bd"/>
</dbReference>
<dbReference type="Gene3D" id="1.20.1440.230">
    <property type="entry name" value="NADH-ubiquinone oxidoreductase 51kDa subunit, iron-sulphur binding domain"/>
    <property type="match status" value="1"/>
</dbReference>
<gene>
    <name evidence="7" type="ORF">COX74_02375</name>
</gene>
<organism evidence="7 8">
    <name type="scientific">bacterium (Candidatus Gribaldobacteria) CG_4_10_14_0_2_um_filter_41_16</name>
    <dbReference type="NCBI Taxonomy" id="2014265"/>
    <lineage>
        <taxon>Bacteria</taxon>
        <taxon>Candidatus Gribaldobacteria</taxon>
    </lineage>
</organism>
<evidence type="ECO:0000313" key="8">
    <source>
        <dbReference type="Proteomes" id="UP000229364"/>
    </source>
</evidence>
<reference evidence="8" key="1">
    <citation type="submission" date="2017-09" db="EMBL/GenBank/DDBJ databases">
        <title>Depth-based differentiation of microbial function through sediment-hosted aquifers and enrichment of novel symbionts in the deep terrestrial subsurface.</title>
        <authorList>
            <person name="Probst A.J."/>
            <person name="Ladd B."/>
            <person name="Jarett J.K."/>
            <person name="Geller-Mcgrath D.E."/>
            <person name="Sieber C.M.K."/>
            <person name="Emerson J.B."/>
            <person name="Anantharaman K."/>
            <person name="Thomas B.C."/>
            <person name="Malmstrom R."/>
            <person name="Stieglmeier M."/>
            <person name="Klingl A."/>
            <person name="Woyke T."/>
            <person name="Ryan C.M."/>
            <person name="Banfield J.F."/>
        </authorList>
    </citation>
    <scope>NUCLEOTIDE SEQUENCE [LARGE SCALE GENOMIC DNA]</scope>
</reference>
<dbReference type="Gene3D" id="3.40.50.11540">
    <property type="entry name" value="NADH-ubiquinone oxidoreductase 51kDa subunit"/>
    <property type="match status" value="1"/>
</dbReference>
<dbReference type="GO" id="GO:0046872">
    <property type="term" value="F:metal ion binding"/>
    <property type="evidence" value="ECO:0007669"/>
    <property type="project" value="UniProtKB-KW"/>
</dbReference>
<feature type="domain" description="NADH-ubiquinone oxidoreductase 51kDa subunit iron-sulphur binding" evidence="6">
    <location>
        <begin position="263"/>
        <end position="303"/>
    </location>
</feature>
<accession>A0A2M7VI37</accession>